<keyword evidence="5" id="KW-1185">Reference proteome</keyword>
<dbReference type="GO" id="GO:0008270">
    <property type="term" value="F:zinc ion binding"/>
    <property type="evidence" value="ECO:0007669"/>
    <property type="project" value="InterPro"/>
</dbReference>
<dbReference type="OrthoDB" id="3261064at2"/>
<evidence type="ECO:0000256" key="1">
    <source>
        <dbReference type="ARBA" id="ARBA00023450"/>
    </source>
</evidence>
<evidence type="ECO:0000313" key="4">
    <source>
        <dbReference type="EMBL" id="MTH67454.1"/>
    </source>
</evidence>
<feature type="region of interest" description="Disordered" evidence="2">
    <location>
        <begin position="1"/>
        <end position="37"/>
    </location>
</feature>
<gene>
    <name evidence="4" type="ORF">GJ743_03585</name>
</gene>
<comment type="similarity">
    <text evidence="1">Belongs to the Rv1128c/1148c/1588c/1702c/1945/3466 family.</text>
</comment>
<dbReference type="InterPro" id="IPR003615">
    <property type="entry name" value="HNH_nuc"/>
</dbReference>
<organism evidence="4 5">
    <name type="scientific">Agromyces bracchium</name>
    <dbReference type="NCBI Taxonomy" id="88376"/>
    <lineage>
        <taxon>Bacteria</taxon>
        <taxon>Bacillati</taxon>
        <taxon>Actinomycetota</taxon>
        <taxon>Actinomycetes</taxon>
        <taxon>Micrococcales</taxon>
        <taxon>Microbacteriaceae</taxon>
        <taxon>Agromyces</taxon>
    </lineage>
</organism>
<evidence type="ECO:0000256" key="2">
    <source>
        <dbReference type="SAM" id="MobiDB-lite"/>
    </source>
</evidence>
<dbReference type="InterPro" id="IPR002711">
    <property type="entry name" value="HNH"/>
</dbReference>
<feature type="compositionally biased region" description="Low complexity" evidence="2">
    <location>
        <begin position="15"/>
        <end position="37"/>
    </location>
</feature>
<dbReference type="CDD" id="cd00085">
    <property type="entry name" value="HNHc"/>
    <property type="match status" value="1"/>
</dbReference>
<dbReference type="AlphaFoldDB" id="A0A6I3M288"/>
<dbReference type="InterPro" id="IPR003870">
    <property type="entry name" value="DUF222"/>
</dbReference>
<dbReference type="Gene3D" id="1.10.30.50">
    <property type="match status" value="1"/>
</dbReference>
<dbReference type="SMART" id="SM00507">
    <property type="entry name" value="HNHc"/>
    <property type="match status" value="1"/>
</dbReference>
<proteinExistence type="inferred from homology"/>
<feature type="region of interest" description="Disordered" evidence="2">
    <location>
        <begin position="449"/>
        <end position="496"/>
    </location>
</feature>
<dbReference type="RefSeq" id="WP_155050565.1">
    <property type="nucleotide sequence ID" value="NZ_BAAAIB010000003.1"/>
</dbReference>
<accession>A0A6I3M288</accession>
<dbReference type="EMBL" id="WMLB01000010">
    <property type="protein sequence ID" value="MTH67454.1"/>
    <property type="molecule type" value="Genomic_DNA"/>
</dbReference>
<evidence type="ECO:0000313" key="5">
    <source>
        <dbReference type="Proteomes" id="UP000433071"/>
    </source>
</evidence>
<sequence>MTPPPIAALERSAVGAPTAAPFADGPADGPADAPAGDQLGDALADIAALERMIRWAQAQQYRAVEAARRFHAEVEGLTGSSRSAEREMATRSFVAELATVLVAPEATAGRLAADAGRLTGPRSATLAALTAGSVSVPHVRSMLELTSDLPAGSADELEQRALDDAGHRTSSAFRQRVRRLRERLHPEALATRRRRAADERRIQVDPAPDGMAWLSLFMEAERAVAIVDRLDSLAAASVARSAGSRAVGPSDVRTPAQRCVDLAADLLMSGILDEGDVAPATRRIAPRVTVTVPVLSLLGVTDEPAELDGYGPIDAETARIIAAHAPSVRRLLVDPETGAALSYGRTSYRVGADLAGYLRVRDGRCRFPGCTRRAVRSDIDHTTAWAHGGGTDADNLAHLCRTHHRLKHESGWRMANEPGGVIRWTSPAGHVLRTYPEVPFDPVPRSSRVCAPPPTGVIDRSGPEAPPSPEPVLPTAGPVEIGDDVEPPWLHAAPAA</sequence>
<dbReference type="Pfam" id="PF01844">
    <property type="entry name" value="HNH"/>
    <property type="match status" value="1"/>
</dbReference>
<name>A0A6I3M288_9MICO</name>
<feature type="domain" description="HNH nuclease" evidence="3">
    <location>
        <begin position="353"/>
        <end position="405"/>
    </location>
</feature>
<evidence type="ECO:0000259" key="3">
    <source>
        <dbReference type="SMART" id="SM00507"/>
    </source>
</evidence>
<reference evidence="4 5" key="1">
    <citation type="submission" date="2019-11" db="EMBL/GenBank/DDBJ databases">
        <title>Agromyces kandeliae sp. nov., isolated from mangrove soil.</title>
        <authorList>
            <person name="Wang R."/>
        </authorList>
    </citation>
    <scope>NUCLEOTIDE SEQUENCE [LARGE SCALE GENOMIC DNA]</scope>
    <source>
        <strain evidence="4 5">JCM 11433</strain>
    </source>
</reference>
<protein>
    <submittedName>
        <fullName evidence="4">DUF222 domain-containing protein</fullName>
    </submittedName>
</protein>
<dbReference type="GO" id="GO:0004519">
    <property type="term" value="F:endonuclease activity"/>
    <property type="evidence" value="ECO:0007669"/>
    <property type="project" value="InterPro"/>
</dbReference>
<comment type="caution">
    <text evidence="4">The sequence shown here is derived from an EMBL/GenBank/DDBJ whole genome shotgun (WGS) entry which is preliminary data.</text>
</comment>
<dbReference type="Pfam" id="PF02720">
    <property type="entry name" value="DUF222"/>
    <property type="match status" value="1"/>
</dbReference>
<dbReference type="GO" id="GO:0003676">
    <property type="term" value="F:nucleic acid binding"/>
    <property type="evidence" value="ECO:0007669"/>
    <property type="project" value="InterPro"/>
</dbReference>
<dbReference type="Proteomes" id="UP000433071">
    <property type="component" value="Unassembled WGS sequence"/>
</dbReference>